<comment type="caution">
    <text evidence="2">The sequence shown here is derived from an EMBL/GenBank/DDBJ whole genome shotgun (WGS) entry which is preliminary data.</text>
</comment>
<reference evidence="3" key="2">
    <citation type="journal article" date="2018" name="BMC Genomics">
        <title>Genomic insights into host adaptation between the wheat stripe rust pathogen (Puccinia striiformis f. sp. tritici) and the barley stripe rust pathogen (Puccinia striiformis f. sp. hordei).</title>
        <authorList>
            <person name="Xia C."/>
            <person name="Wang M."/>
            <person name="Yin C."/>
            <person name="Cornejo O.E."/>
            <person name="Hulbert S.H."/>
            <person name="Chen X."/>
        </authorList>
    </citation>
    <scope>NUCLEOTIDE SEQUENCE [LARGE SCALE GENOMIC DNA]</scope>
    <source>
        <strain evidence="3">93TX-2</strain>
    </source>
</reference>
<feature type="compositionally biased region" description="Basic and acidic residues" evidence="1">
    <location>
        <begin position="20"/>
        <end position="29"/>
    </location>
</feature>
<organism evidence="2 3">
    <name type="scientific">Puccinia striiformis</name>
    <dbReference type="NCBI Taxonomy" id="27350"/>
    <lineage>
        <taxon>Eukaryota</taxon>
        <taxon>Fungi</taxon>
        <taxon>Dikarya</taxon>
        <taxon>Basidiomycota</taxon>
        <taxon>Pucciniomycotina</taxon>
        <taxon>Pucciniomycetes</taxon>
        <taxon>Pucciniales</taxon>
        <taxon>Pucciniaceae</taxon>
        <taxon>Puccinia</taxon>
    </lineage>
</organism>
<reference evidence="3" key="3">
    <citation type="journal article" date="2018" name="Mol. Plant Microbe Interact.">
        <title>Genome sequence resources for the wheat stripe rust pathogen (Puccinia striiformis f. sp. tritici) and the barley stripe rust pathogen (Puccinia striiformis f. sp. hordei).</title>
        <authorList>
            <person name="Xia C."/>
            <person name="Wang M."/>
            <person name="Yin C."/>
            <person name="Cornejo O.E."/>
            <person name="Hulbert S.H."/>
            <person name="Chen X."/>
        </authorList>
    </citation>
    <scope>NUCLEOTIDE SEQUENCE [LARGE SCALE GENOMIC DNA]</scope>
    <source>
        <strain evidence="3">93TX-2</strain>
    </source>
</reference>
<feature type="compositionally biased region" description="Polar residues" evidence="1">
    <location>
        <begin position="7"/>
        <end position="19"/>
    </location>
</feature>
<feature type="region of interest" description="Disordered" evidence="1">
    <location>
        <begin position="1"/>
        <end position="29"/>
    </location>
</feature>
<dbReference type="AlphaFoldDB" id="A0A2S4W0D5"/>
<evidence type="ECO:0000256" key="1">
    <source>
        <dbReference type="SAM" id="MobiDB-lite"/>
    </source>
</evidence>
<feature type="compositionally biased region" description="Polar residues" evidence="1">
    <location>
        <begin position="157"/>
        <end position="168"/>
    </location>
</feature>
<evidence type="ECO:0000313" key="3">
    <source>
        <dbReference type="Proteomes" id="UP000238274"/>
    </source>
</evidence>
<feature type="region of interest" description="Disordered" evidence="1">
    <location>
        <begin position="262"/>
        <end position="283"/>
    </location>
</feature>
<dbReference type="VEuPathDB" id="FungiDB:PSHT_07175"/>
<feature type="compositionally biased region" description="Basic and acidic residues" evidence="1">
    <location>
        <begin position="270"/>
        <end position="279"/>
    </location>
</feature>
<proteinExistence type="predicted"/>
<evidence type="ECO:0000313" key="2">
    <source>
        <dbReference type="EMBL" id="POW15226.1"/>
    </source>
</evidence>
<dbReference type="OrthoDB" id="2507612at2759"/>
<dbReference type="VEuPathDB" id="FungiDB:PSTT_12616"/>
<name>A0A2S4W0D5_9BASI</name>
<keyword evidence="3" id="KW-1185">Reference proteome</keyword>
<dbReference type="EMBL" id="PKSM01000086">
    <property type="protein sequence ID" value="POW15226.1"/>
    <property type="molecule type" value="Genomic_DNA"/>
</dbReference>
<accession>A0A2S4W0D5</accession>
<protein>
    <submittedName>
        <fullName evidence="2">Uncharacterized protein</fullName>
    </submittedName>
</protein>
<sequence>MLGGLSRSKQSFLQSPTDNQLERLPDLPDSKVAPNDWALIAAKKVDCTWDQDGTMGQDFSGYCLQRATQYGLLCFGLSIVKGNAKAAKWNRSAVTFCVDTFAEAVRASNYNCYLQLGYKFNHERVEELVERNFVYCIAEMTKDFQRTQAIKRKKQETAGNTLDVSSESDGTEAGKAAARTAREGAKKMIINVHVVLLRRRDICRIVAQLKPVTTLLPNECLCSSDELSSDKNNKTCIRQTPRLTEPECYSTGQICQPMQMVNSQPTTKTSRKETGKKNEVGSMSSARRINNCALLLQPHLASNTDTQTKEAAQHETTNLHT</sequence>
<feature type="region of interest" description="Disordered" evidence="1">
    <location>
        <begin position="155"/>
        <end position="176"/>
    </location>
</feature>
<gene>
    <name evidence="2" type="ORF">PSHT_07175</name>
</gene>
<dbReference type="Proteomes" id="UP000238274">
    <property type="component" value="Unassembled WGS sequence"/>
</dbReference>
<reference evidence="2 3" key="1">
    <citation type="submission" date="2017-12" db="EMBL/GenBank/DDBJ databases">
        <title>Gene loss provides genomic basis for host adaptation in cereal stripe rust fungi.</title>
        <authorList>
            <person name="Xia C."/>
        </authorList>
    </citation>
    <scope>NUCLEOTIDE SEQUENCE [LARGE SCALE GENOMIC DNA]</scope>
    <source>
        <strain evidence="2 3">93TX-2</strain>
    </source>
</reference>